<reference evidence="5" key="4">
    <citation type="submission" date="2023-02" db="EMBL/GenBank/DDBJ databases">
        <authorList>
            <person name="Sun Q."/>
            <person name="Mori K."/>
        </authorList>
    </citation>
    <scope>NUCLEOTIDE SEQUENCE</scope>
    <source>
        <strain evidence="5">NBRC 114545</strain>
    </source>
</reference>
<evidence type="ECO:0000259" key="3">
    <source>
        <dbReference type="Pfam" id="PF13354"/>
    </source>
</evidence>
<dbReference type="Proteomes" id="UP001157039">
    <property type="component" value="Unassembled WGS sequence"/>
</dbReference>
<dbReference type="EMBL" id="CP027783">
    <property type="protein sequence ID" value="AYW48874.1"/>
    <property type="molecule type" value="Genomic_DNA"/>
</dbReference>
<accession>A0AA37XJM9</accession>
<feature type="compositionally biased region" description="Basic and acidic residues" evidence="1">
    <location>
        <begin position="51"/>
        <end position="65"/>
    </location>
</feature>
<dbReference type="PANTHER" id="PTHR35333:SF3">
    <property type="entry name" value="BETA-LACTAMASE-TYPE TRANSPEPTIDASE FOLD CONTAINING PROTEIN"/>
    <property type="match status" value="1"/>
</dbReference>
<reference evidence="4" key="3">
    <citation type="submission" date="2018-03" db="EMBL/GenBank/DDBJ databases">
        <authorList>
            <person name="Jeon C.O."/>
        </authorList>
    </citation>
    <scope>NUCLEOTIDE SEQUENCE</scope>
    <source>
        <strain evidence="4">JCM 31126</strain>
    </source>
</reference>
<dbReference type="KEGG" id="too:C7K38_11080"/>
<dbReference type="SUPFAM" id="SSF56601">
    <property type="entry name" value="beta-lactamase/transpeptidase-like"/>
    <property type="match status" value="1"/>
</dbReference>
<evidence type="ECO:0000313" key="6">
    <source>
        <dbReference type="Proteomes" id="UP000268310"/>
    </source>
</evidence>
<keyword evidence="2" id="KW-0472">Membrane</keyword>
<keyword evidence="2" id="KW-1133">Transmembrane helix</keyword>
<evidence type="ECO:0000313" key="7">
    <source>
        <dbReference type="Proteomes" id="UP001157039"/>
    </source>
</evidence>
<evidence type="ECO:0000313" key="5">
    <source>
        <dbReference type="EMBL" id="GMA71301.1"/>
    </source>
</evidence>
<dbReference type="RefSeq" id="WP_123936639.1">
    <property type="nucleotide sequence ID" value="NZ_BSUW01000001.1"/>
</dbReference>
<keyword evidence="2" id="KW-0812">Transmembrane</keyword>
<evidence type="ECO:0000313" key="4">
    <source>
        <dbReference type="EMBL" id="AYW48874.1"/>
    </source>
</evidence>
<sequence>MFVNKMKKLIKILLILLGVVLLVTLGFWVFNSMTSEQEEVKEMPSSSSQEITERPQKEEKNLEDELKEKGDQLAEEYPNSLEYRVYDLDTEKTYSYTNDEEDKIYETASIVKVAVAMLLFHEKEAAQEELTDEEAQRMSDMILSSDNEATTALLNESLGGFESLQMIFDDLDMNDTTVNLGNWGNSTTTAKDQMKLLKELYLPSEYITEEAQDYIIDLMTQIDDDQSWGVYAGSDDVSFKNGWLTDGVSGVWIVTSIGKVTQGDKSYLAVALSDENETEEAGRQVIEELVQVTSEYLL</sequence>
<feature type="transmembrane region" description="Helical" evidence="2">
    <location>
        <begin position="12"/>
        <end position="30"/>
    </location>
</feature>
<dbReference type="AlphaFoldDB" id="A0AA37XJM9"/>
<reference evidence="4 6" key="1">
    <citation type="journal article" date="2012" name="Int. J. Syst. Evol. Microbiol.">
        <title>Characterization of Tetragenococcus strains from sugar thick juice reveals a novel species, Tetragenococcus osmophilus sp. nov., and divides Tetragenococcus halophilus into two subspecies, T. halophilus subsp. halophilus subsp. nov. and T. halophilus subsp. flandriensis subsp. nov.</title>
        <authorList>
            <person name="Juste A."/>
            <person name="Van Trappen S."/>
            <person name="Verreth C."/>
            <person name="Cleenwerck I."/>
            <person name="De Vos P."/>
            <person name="Lievens B."/>
            <person name="Willems K.A."/>
        </authorList>
    </citation>
    <scope>NUCLEOTIDE SEQUENCE [LARGE SCALE GENOMIC DNA]</scope>
    <source>
        <strain evidence="4 6">JCM 31126</strain>
    </source>
</reference>
<dbReference type="GO" id="GO:0030655">
    <property type="term" value="P:beta-lactam antibiotic catabolic process"/>
    <property type="evidence" value="ECO:0007669"/>
    <property type="project" value="InterPro"/>
</dbReference>
<protein>
    <recommendedName>
        <fullName evidence="3">Beta-lactamase class A catalytic domain-containing protein</fullName>
    </recommendedName>
</protein>
<dbReference type="InterPro" id="IPR000871">
    <property type="entry name" value="Beta-lactam_class-A"/>
</dbReference>
<organism evidence="5 7">
    <name type="scientific">Tetragenococcus osmophilus</name>
    <dbReference type="NCBI Taxonomy" id="526944"/>
    <lineage>
        <taxon>Bacteria</taxon>
        <taxon>Bacillati</taxon>
        <taxon>Bacillota</taxon>
        <taxon>Bacilli</taxon>
        <taxon>Lactobacillales</taxon>
        <taxon>Enterococcaceae</taxon>
        <taxon>Tetragenococcus</taxon>
    </lineage>
</organism>
<gene>
    <name evidence="4" type="ORF">C7K38_11080</name>
    <name evidence="5" type="ORF">GCM10025885_03500</name>
</gene>
<dbReference type="GO" id="GO:0008800">
    <property type="term" value="F:beta-lactamase activity"/>
    <property type="evidence" value="ECO:0007669"/>
    <property type="project" value="InterPro"/>
</dbReference>
<evidence type="ECO:0000256" key="1">
    <source>
        <dbReference type="SAM" id="MobiDB-lite"/>
    </source>
</evidence>
<dbReference type="PANTHER" id="PTHR35333">
    <property type="entry name" value="BETA-LACTAMASE"/>
    <property type="match status" value="1"/>
</dbReference>
<dbReference type="InterPro" id="IPR012338">
    <property type="entry name" value="Beta-lactam/transpept-like"/>
</dbReference>
<reference evidence="5 7" key="2">
    <citation type="journal article" date="2014" name="Int. J. Syst. Evol. Microbiol.">
        <title>Complete genome sequence of Corynebacterium casei LMG S-19264T (=DSM 44701T), isolated from a smear-ripened cheese.</title>
        <authorList>
            <consortium name="US DOE Joint Genome Institute (JGI-PGF)"/>
            <person name="Walter F."/>
            <person name="Albersmeier A."/>
            <person name="Kalinowski J."/>
            <person name="Ruckert C."/>
        </authorList>
    </citation>
    <scope>NUCLEOTIDE SEQUENCE [LARGE SCALE GENOMIC DNA]</scope>
    <source>
        <strain evidence="5 7">NBRC 114545</strain>
    </source>
</reference>
<keyword evidence="6" id="KW-1185">Reference proteome</keyword>
<feature type="region of interest" description="Disordered" evidence="1">
    <location>
        <begin position="39"/>
        <end position="65"/>
    </location>
</feature>
<proteinExistence type="predicted"/>
<dbReference type="GO" id="GO:0046677">
    <property type="term" value="P:response to antibiotic"/>
    <property type="evidence" value="ECO:0007669"/>
    <property type="project" value="InterPro"/>
</dbReference>
<dbReference type="Proteomes" id="UP000268310">
    <property type="component" value="Chromosome"/>
</dbReference>
<name>A0AA37XJM9_9ENTE</name>
<dbReference type="InterPro" id="IPR045155">
    <property type="entry name" value="Beta-lactam_cat"/>
</dbReference>
<feature type="domain" description="Beta-lactamase class A catalytic" evidence="3">
    <location>
        <begin position="139"/>
        <end position="243"/>
    </location>
</feature>
<dbReference type="Gene3D" id="3.40.710.10">
    <property type="entry name" value="DD-peptidase/beta-lactamase superfamily"/>
    <property type="match status" value="1"/>
</dbReference>
<dbReference type="Pfam" id="PF13354">
    <property type="entry name" value="Beta-lactamase2"/>
    <property type="match status" value="1"/>
</dbReference>
<evidence type="ECO:0000256" key="2">
    <source>
        <dbReference type="SAM" id="Phobius"/>
    </source>
</evidence>
<dbReference type="EMBL" id="BSUW01000001">
    <property type="protein sequence ID" value="GMA71301.1"/>
    <property type="molecule type" value="Genomic_DNA"/>
</dbReference>